<gene>
    <name evidence="3" type="ORF">CAEBREN_15622</name>
</gene>
<dbReference type="EMBL" id="GL379836">
    <property type="protein sequence ID" value="EGT52345.1"/>
    <property type="molecule type" value="Genomic_DNA"/>
</dbReference>
<dbReference type="eggNOG" id="KOG1981">
    <property type="taxonomic scope" value="Eukaryota"/>
</dbReference>
<evidence type="ECO:0000256" key="1">
    <source>
        <dbReference type="ARBA" id="ARBA00010954"/>
    </source>
</evidence>
<evidence type="ECO:0000256" key="2">
    <source>
        <dbReference type="SAM" id="MobiDB-lite"/>
    </source>
</evidence>
<dbReference type="AlphaFoldDB" id="G0N440"/>
<evidence type="ECO:0000313" key="4">
    <source>
        <dbReference type="Proteomes" id="UP000008068"/>
    </source>
</evidence>
<accession>G0N440</accession>
<feature type="compositionally biased region" description="Low complexity" evidence="2">
    <location>
        <begin position="441"/>
        <end position="461"/>
    </location>
</feature>
<reference evidence="4" key="1">
    <citation type="submission" date="2011-07" db="EMBL/GenBank/DDBJ databases">
        <authorList>
            <consortium name="Caenorhabditis brenneri Sequencing and Analysis Consortium"/>
            <person name="Wilson R.K."/>
        </authorList>
    </citation>
    <scope>NUCLEOTIDE SEQUENCE [LARGE SCALE GENOMIC DNA]</scope>
    <source>
        <strain evidence="4">PB2801</strain>
    </source>
</reference>
<dbReference type="OrthoDB" id="276323at2759"/>
<dbReference type="InParanoid" id="G0N440"/>
<name>G0N440_CAEBE</name>
<protein>
    <submittedName>
        <fullName evidence="3">Uncharacterized protein</fullName>
    </submittedName>
</protein>
<dbReference type="STRING" id="135651.G0N440"/>
<dbReference type="GO" id="GO:0007165">
    <property type="term" value="P:signal transduction"/>
    <property type="evidence" value="ECO:0007669"/>
    <property type="project" value="TreeGrafter"/>
</dbReference>
<dbReference type="Pfam" id="PF05794">
    <property type="entry name" value="Tcp11"/>
    <property type="match status" value="1"/>
</dbReference>
<keyword evidence="4" id="KW-1185">Reference proteome</keyword>
<proteinExistence type="inferred from homology"/>
<dbReference type="OMA" id="QIVMCAS"/>
<evidence type="ECO:0000313" key="3">
    <source>
        <dbReference type="EMBL" id="EGT52345.1"/>
    </source>
</evidence>
<dbReference type="InterPro" id="IPR008862">
    <property type="entry name" value="Tcp11"/>
</dbReference>
<feature type="region of interest" description="Disordered" evidence="2">
    <location>
        <begin position="203"/>
        <end position="226"/>
    </location>
</feature>
<dbReference type="PANTHER" id="PTHR12832">
    <property type="entry name" value="TESTIS-SPECIFIC PROTEIN PBS13 T-COMPLEX 11"/>
    <property type="match status" value="1"/>
</dbReference>
<dbReference type="PANTHER" id="PTHR12832:SF11">
    <property type="entry name" value="LD23868P"/>
    <property type="match status" value="1"/>
</dbReference>
<feature type="compositionally biased region" description="Basic and acidic residues" evidence="2">
    <location>
        <begin position="213"/>
        <end position="226"/>
    </location>
</feature>
<comment type="similarity">
    <text evidence="1">Belongs to the TCP11 family.</text>
</comment>
<dbReference type="HOGENOM" id="CLU_026469_0_0_1"/>
<organism evidence="4">
    <name type="scientific">Caenorhabditis brenneri</name>
    <name type="common">Nematode worm</name>
    <dbReference type="NCBI Taxonomy" id="135651"/>
    <lineage>
        <taxon>Eukaryota</taxon>
        <taxon>Metazoa</taxon>
        <taxon>Ecdysozoa</taxon>
        <taxon>Nematoda</taxon>
        <taxon>Chromadorea</taxon>
        <taxon>Rhabditida</taxon>
        <taxon>Rhabditina</taxon>
        <taxon>Rhabditomorpha</taxon>
        <taxon>Rhabditoidea</taxon>
        <taxon>Rhabditidae</taxon>
        <taxon>Peloderinae</taxon>
        <taxon>Caenorhabditis</taxon>
    </lineage>
</organism>
<sequence length="461" mass="52485">MELVHEIAIDPNFQIPDVPANALQRCVRETMHRAYYNQLRRDLAKDPPELEFCFGFLMELKAMILDDILTAQHTRLKGEINTMLDEPKLREKLAENTLDVMEVMKYIIDLCSRLCSPVRDDKVAELRTKDDLIDLFQGTMDLLELMKNDLTNYQINQNRTAIEEYSAKREYEMFQKSLSENPNGCNLTREWLKAAYDELFASTEDSDEPGSSAKKEKREDEETKKALVDTTSRGYVKLVQVDEYPGFPETLKIDRLKIELLAEKFLQIVMCASSVFVTCNVAGKQISESPDFKKTLKDHLVAITNNTDEERIKADLEKIGEQCVKESQESAEKLGLEWSIEKTTSIRNQINALLNLENPIRKLVHQRVSTFVEEMLRSPTSVPHRLLPGLSVIQSELCAFTSKFLRLCVHNRKTFYAMYSSLILEFQGHAPSTHAIYRPDSPSSMPGPSSSAPGPSSSSAN</sequence>
<dbReference type="Proteomes" id="UP000008068">
    <property type="component" value="Unassembled WGS sequence"/>
</dbReference>
<feature type="region of interest" description="Disordered" evidence="2">
    <location>
        <begin position="435"/>
        <end position="461"/>
    </location>
</feature>
<dbReference type="FunCoup" id="G0N440">
    <property type="interactions" value="1786"/>
</dbReference>